<feature type="domain" description="BioF2-like acetyltransferase" evidence="1">
    <location>
        <begin position="191"/>
        <end position="335"/>
    </location>
</feature>
<evidence type="ECO:0000259" key="1">
    <source>
        <dbReference type="Pfam" id="PF13480"/>
    </source>
</evidence>
<evidence type="ECO:0000313" key="2">
    <source>
        <dbReference type="EMBL" id="TMI85137.1"/>
    </source>
</evidence>
<name>A0A537JNN7_9BACT</name>
<protein>
    <submittedName>
        <fullName evidence="2">GNAT family N-acetyltransferase</fullName>
    </submittedName>
</protein>
<reference evidence="2 3" key="1">
    <citation type="journal article" date="2019" name="Nat. Microbiol.">
        <title>Mediterranean grassland soil C-N compound turnover is dependent on rainfall and depth, and is mediated by genomically divergent microorganisms.</title>
        <authorList>
            <person name="Diamond S."/>
            <person name="Andeer P.F."/>
            <person name="Li Z."/>
            <person name="Crits-Christoph A."/>
            <person name="Burstein D."/>
            <person name="Anantharaman K."/>
            <person name="Lane K.R."/>
            <person name="Thomas B.C."/>
            <person name="Pan C."/>
            <person name="Northen T.R."/>
            <person name="Banfield J.F."/>
        </authorList>
    </citation>
    <scope>NUCLEOTIDE SEQUENCE [LARGE SCALE GENOMIC DNA]</scope>
    <source>
        <strain evidence="2">NP_7</strain>
    </source>
</reference>
<keyword evidence="2" id="KW-0808">Transferase</keyword>
<comment type="caution">
    <text evidence="2">The sequence shown here is derived from an EMBL/GenBank/DDBJ whole genome shotgun (WGS) entry which is preliminary data.</text>
</comment>
<accession>A0A537JNN7</accession>
<dbReference type="SUPFAM" id="SSF55729">
    <property type="entry name" value="Acyl-CoA N-acyltransferases (Nat)"/>
    <property type="match status" value="1"/>
</dbReference>
<dbReference type="InterPro" id="IPR016181">
    <property type="entry name" value="Acyl_CoA_acyltransferase"/>
</dbReference>
<proteinExistence type="predicted"/>
<dbReference type="AlphaFoldDB" id="A0A537JNN7"/>
<evidence type="ECO:0000313" key="3">
    <source>
        <dbReference type="Proteomes" id="UP000320048"/>
    </source>
</evidence>
<dbReference type="Gene3D" id="3.40.630.30">
    <property type="match status" value="1"/>
</dbReference>
<dbReference type="EMBL" id="VBAO01000001">
    <property type="protein sequence ID" value="TMI85137.1"/>
    <property type="molecule type" value="Genomic_DNA"/>
</dbReference>
<gene>
    <name evidence="2" type="ORF">E6H04_00025</name>
</gene>
<dbReference type="Proteomes" id="UP000320048">
    <property type="component" value="Unassembled WGS sequence"/>
</dbReference>
<organism evidence="2 3">
    <name type="scientific">Candidatus Segetimicrobium genomatis</name>
    <dbReference type="NCBI Taxonomy" id="2569760"/>
    <lineage>
        <taxon>Bacteria</taxon>
        <taxon>Bacillati</taxon>
        <taxon>Candidatus Sysuimicrobiota</taxon>
        <taxon>Candidatus Sysuimicrobiia</taxon>
        <taxon>Candidatus Sysuimicrobiales</taxon>
        <taxon>Candidatus Segetimicrobiaceae</taxon>
        <taxon>Candidatus Segetimicrobium</taxon>
    </lineage>
</organism>
<sequence length="392" mass="45198">MGPSQYGLVTNTTMIKTIEDAAGFCALREEWDELLEASASNSFFLTWEWLYPWWKHLSGDRKLRIITLRSDGELIAIAPLASRRGRLARLVPFRAFEFLGADRLASDYLDLIIKRGREAEALQALGDYLDREMAMLEMANLRRDSCTAASLTRELQEHGWTPYEETTGICPFIPLSGHSWESYLASLGPEHRYNFRRRLKNLTKASDVRFEQARSPAQVRATLPWLVTLHKMRWRNHGRSDAFHRSDLLAFHEEASRLALERGWLRLFLMTIDGQPAASLYGFHYHRTFYFLQSGFDPTFRKQSVGLLTMGLAIKSAIEEGAEEYDMLRGDEPYKFHWAREQRGLVRIELYPPRLSALLYRRVQSVGRAAKTVMRGAFARTMTHRTATALRG</sequence>
<dbReference type="GO" id="GO:0016740">
    <property type="term" value="F:transferase activity"/>
    <property type="evidence" value="ECO:0007669"/>
    <property type="project" value="UniProtKB-KW"/>
</dbReference>
<dbReference type="Pfam" id="PF13480">
    <property type="entry name" value="Acetyltransf_6"/>
    <property type="match status" value="1"/>
</dbReference>
<dbReference type="InterPro" id="IPR038740">
    <property type="entry name" value="BioF2-like_GNAT_dom"/>
</dbReference>